<gene>
    <name evidence="1" type="ORF">SAMN04488072_112116</name>
</gene>
<accession>A0A1I0ZT13</accession>
<sequence length="104" mass="12293">MIWQPYLHLLSRRPRAIKYSNLYNQFPPIWTDYFKNCTEEEQKAAFRLLGRLLKNNDFELLNQALNLASAHGHPSADHIKHCFYTYGRIDSNLKVGRHYKTGLN</sequence>
<protein>
    <submittedName>
        <fullName evidence="1">Uncharacterized protein</fullName>
    </submittedName>
</protein>
<reference evidence="1 2" key="1">
    <citation type="submission" date="2016-10" db="EMBL/GenBank/DDBJ databases">
        <authorList>
            <person name="de Groot N.N."/>
        </authorList>
    </citation>
    <scope>NUCLEOTIDE SEQUENCE [LARGE SCALE GENOMIC DNA]</scope>
    <source>
        <strain evidence="1 2">CGMCC 1.3702</strain>
    </source>
</reference>
<dbReference type="Proteomes" id="UP000198642">
    <property type="component" value="Unassembled WGS sequence"/>
</dbReference>
<dbReference type="STRING" id="237679.SAMN04488072_112116"/>
<keyword evidence="2" id="KW-1185">Reference proteome</keyword>
<proteinExistence type="predicted"/>
<dbReference type="EMBL" id="FOJW01000012">
    <property type="protein sequence ID" value="SFB27498.1"/>
    <property type="molecule type" value="Genomic_DNA"/>
</dbReference>
<organism evidence="1 2">
    <name type="scientific">Lentibacillus halodurans</name>
    <dbReference type="NCBI Taxonomy" id="237679"/>
    <lineage>
        <taxon>Bacteria</taxon>
        <taxon>Bacillati</taxon>
        <taxon>Bacillota</taxon>
        <taxon>Bacilli</taxon>
        <taxon>Bacillales</taxon>
        <taxon>Bacillaceae</taxon>
        <taxon>Lentibacillus</taxon>
    </lineage>
</organism>
<name>A0A1I0ZT13_9BACI</name>
<evidence type="ECO:0000313" key="2">
    <source>
        <dbReference type="Proteomes" id="UP000198642"/>
    </source>
</evidence>
<evidence type="ECO:0000313" key="1">
    <source>
        <dbReference type="EMBL" id="SFB27498.1"/>
    </source>
</evidence>
<dbReference type="AlphaFoldDB" id="A0A1I0ZT13"/>